<reference evidence="3 4" key="1">
    <citation type="submission" date="2015-02" db="EMBL/GenBank/DDBJ databases">
        <title>Draft genome of a novel marine cyanobacterium (Chroococcales) isolated from South Atlantic Ocean.</title>
        <authorList>
            <person name="Rigonato J."/>
            <person name="Alvarenga D.O."/>
            <person name="Branco L.H."/>
            <person name="Varani A.M."/>
            <person name="Brandini F.P."/>
            <person name="Fiore M.F."/>
        </authorList>
    </citation>
    <scope>NUCLEOTIDE SEQUENCE [LARGE SCALE GENOMIC DNA]</scope>
    <source>
        <strain evidence="3 4">CENA595</strain>
    </source>
</reference>
<keyword evidence="4" id="KW-1185">Reference proteome</keyword>
<evidence type="ECO:0000259" key="2">
    <source>
        <dbReference type="Pfam" id="PF02517"/>
    </source>
</evidence>
<evidence type="ECO:0000313" key="4">
    <source>
        <dbReference type="Proteomes" id="UP000032452"/>
    </source>
</evidence>
<gene>
    <name evidence="3" type="ORF">UH38_05760</name>
</gene>
<dbReference type="Proteomes" id="UP000032452">
    <property type="component" value="Unassembled WGS sequence"/>
</dbReference>
<feature type="transmembrane region" description="Helical" evidence="1">
    <location>
        <begin position="91"/>
        <end position="114"/>
    </location>
</feature>
<proteinExistence type="predicted"/>
<sequence>MQKINFVRIAKYPAPVRLSIFILTLLALWLPLAAPIYAWGGDPNLVSIITLVLLYGEFIFLVRFWGDRVYNQPQVLRSYGLVKTRRNVRELLIGLGIGLIAVLSLFSLQGWFGWLVWQENASLPKIILEGLLSAIAVGFAEELLFRGWLLDELQRDYRPNVVLWATTLIFAALHFIKPLPDMLRTAPQFPGLILLGLTLVWAKRSSKNRLGLPIGIHAGLIWGYYIINVGQLIKYSGRVPDWITGVNQNPLAGVAGIVFLSAIAVAMRKRSRFQLRNQSQAKPLS</sequence>
<evidence type="ECO:0000256" key="1">
    <source>
        <dbReference type="SAM" id="Phobius"/>
    </source>
</evidence>
<feature type="transmembrane region" description="Helical" evidence="1">
    <location>
        <begin position="20"/>
        <end position="39"/>
    </location>
</feature>
<dbReference type="AlphaFoldDB" id="A0A0D8ZZH3"/>
<feature type="transmembrane region" description="Helical" evidence="1">
    <location>
        <begin position="247"/>
        <end position="267"/>
    </location>
</feature>
<name>A0A0D8ZZH3_9CYAN</name>
<dbReference type="GO" id="GO:0080120">
    <property type="term" value="P:CAAX-box protein maturation"/>
    <property type="evidence" value="ECO:0007669"/>
    <property type="project" value="UniProtKB-ARBA"/>
</dbReference>
<dbReference type="STRING" id="1618023.UH38_05760"/>
<evidence type="ECO:0000313" key="3">
    <source>
        <dbReference type="EMBL" id="KJH72626.1"/>
    </source>
</evidence>
<dbReference type="RefSeq" id="WP_045053687.1">
    <property type="nucleotide sequence ID" value="NZ_CAWMDP010000026.1"/>
</dbReference>
<feature type="transmembrane region" description="Helical" evidence="1">
    <location>
        <begin position="45"/>
        <end position="66"/>
    </location>
</feature>
<keyword evidence="1" id="KW-0472">Membrane</keyword>
<dbReference type="OrthoDB" id="3034706at2"/>
<keyword evidence="1" id="KW-0812">Transmembrane</keyword>
<feature type="domain" description="CAAX prenyl protease 2/Lysostaphin resistance protein A-like" evidence="2">
    <location>
        <begin position="126"/>
        <end position="219"/>
    </location>
</feature>
<protein>
    <submittedName>
        <fullName evidence="3">Abortive phage infection protein</fullName>
    </submittedName>
</protein>
<feature type="transmembrane region" description="Helical" evidence="1">
    <location>
        <begin position="126"/>
        <end position="145"/>
    </location>
</feature>
<feature type="transmembrane region" description="Helical" evidence="1">
    <location>
        <begin position="182"/>
        <end position="202"/>
    </location>
</feature>
<dbReference type="InterPro" id="IPR003675">
    <property type="entry name" value="Rce1/LyrA-like_dom"/>
</dbReference>
<accession>A0A0D8ZZH3</accession>
<organism evidence="3 4">
    <name type="scientific">Aliterella atlantica CENA595</name>
    <dbReference type="NCBI Taxonomy" id="1618023"/>
    <lineage>
        <taxon>Bacteria</taxon>
        <taxon>Bacillati</taxon>
        <taxon>Cyanobacteriota</taxon>
        <taxon>Cyanophyceae</taxon>
        <taxon>Chroococcidiopsidales</taxon>
        <taxon>Aliterellaceae</taxon>
        <taxon>Aliterella</taxon>
    </lineage>
</organism>
<dbReference type="PANTHER" id="PTHR43592:SF20">
    <property type="entry name" value="ALPHA_BETA-HYDROLASES SUPERFAMILY PROTEIN"/>
    <property type="match status" value="1"/>
</dbReference>
<feature type="transmembrane region" description="Helical" evidence="1">
    <location>
        <begin position="209"/>
        <end position="227"/>
    </location>
</feature>
<keyword evidence="1" id="KW-1133">Transmembrane helix</keyword>
<dbReference type="EMBL" id="JYON01000004">
    <property type="protein sequence ID" value="KJH72626.1"/>
    <property type="molecule type" value="Genomic_DNA"/>
</dbReference>
<dbReference type="Pfam" id="PF02517">
    <property type="entry name" value="Rce1-like"/>
    <property type="match status" value="1"/>
</dbReference>
<feature type="transmembrane region" description="Helical" evidence="1">
    <location>
        <begin position="157"/>
        <end position="176"/>
    </location>
</feature>
<dbReference type="PANTHER" id="PTHR43592">
    <property type="entry name" value="CAAX AMINO TERMINAL PROTEASE"/>
    <property type="match status" value="1"/>
</dbReference>
<comment type="caution">
    <text evidence="3">The sequence shown here is derived from an EMBL/GenBank/DDBJ whole genome shotgun (WGS) entry which is preliminary data.</text>
</comment>
<dbReference type="PATRIC" id="fig|1618023.3.peg.2301"/>
<dbReference type="GO" id="GO:0004175">
    <property type="term" value="F:endopeptidase activity"/>
    <property type="evidence" value="ECO:0007669"/>
    <property type="project" value="UniProtKB-ARBA"/>
</dbReference>